<feature type="transmembrane region" description="Helical" evidence="4">
    <location>
        <begin position="500"/>
        <end position="520"/>
    </location>
</feature>
<dbReference type="SMART" id="SM00906">
    <property type="entry name" value="Fungal_trans"/>
    <property type="match status" value="1"/>
</dbReference>
<keyword evidence="7" id="KW-1185">Reference proteome</keyword>
<evidence type="ECO:0000256" key="4">
    <source>
        <dbReference type="SAM" id="Phobius"/>
    </source>
</evidence>
<evidence type="ECO:0000256" key="1">
    <source>
        <dbReference type="ARBA" id="ARBA00004123"/>
    </source>
</evidence>
<dbReference type="Pfam" id="PF04082">
    <property type="entry name" value="Fungal_trans"/>
    <property type="match status" value="1"/>
</dbReference>
<feature type="region of interest" description="Disordered" evidence="3">
    <location>
        <begin position="568"/>
        <end position="587"/>
    </location>
</feature>
<evidence type="ECO:0000256" key="2">
    <source>
        <dbReference type="ARBA" id="ARBA00023242"/>
    </source>
</evidence>
<protein>
    <recommendedName>
        <fullName evidence="5">Xylanolytic transcriptional activator regulatory domain-containing protein</fullName>
    </recommendedName>
</protein>
<dbReference type="EMBL" id="BLZA01000002">
    <property type="protein sequence ID" value="GHJ83737.1"/>
    <property type="molecule type" value="Genomic_DNA"/>
</dbReference>
<feature type="region of interest" description="Disordered" evidence="3">
    <location>
        <begin position="1"/>
        <end position="44"/>
    </location>
</feature>
<feature type="domain" description="Xylanolytic transcriptional activator regulatory" evidence="5">
    <location>
        <begin position="253"/>
        <end position="343"/>
    </location>
</feature>
<comment type="caution">
    <text evidence="6">The sequence shown here is derived from an EMBL/GenBank/DDBJ whole genome shotgun (WGS) entry which is preliminary data.</text>
</comment>
<dbReference type="InterPro" id="IPR007219">
    <property type="entry name" value="XnlR_reg_dom"/>
</dbReference>
<evidence type="ECO:0000256" key="3">
    <source>
        <dbReference type="SAM" id="MobiDB-lite"/>
    </source>
</evidence>
<organism evidence="6 7">
    <name type="scientific">Naganishia liquefaciens</name>
    <dbReference type="NCBI Taxonomy" id="104408"/>
    <lineage>
        <taxon>Eukaryota</taxon>
        <taxon>Fungi</taxon>
        <taxon>Dikarya</taxon>
        <taxon>Basidiomycota</taxon>
        <taxon>Agaricomycotina</taxon>
        <taxon>Tremellomycetes</taxon>
        <taxon>Filobasidiales</taxon>
        <taxon>Filobasidiaceae</taxon>
        <taxon>Naganishia</taxon>
    </lineage>
</organism>
<dbReference type="GO" id="GO:0003677">
    <property type="term" value="F:DNA binding"/>
    <property type="evidence" value="ECO:0007669"/>
    <property type="project" value="InterPro"/>
</dbReference>
<proteinExistence type="predicted"/>
<accession>A0A8H3TMF0</accession>
<sequence>MRKSRRYTASPYLDSDKSDGTTPEQSSAEEHTAKARQAFSRAPSLGDNQAALALEDIALSRDSNTRLDGLRNAADPRQDNSTFVTQRKDPHYIVIPGLESLPLQDLADYLLEHFLREYAWLYVGLIEGQELANQLTYISSSIRCFHAPTLERQWRHYSAHNGMQLNPLDIEHTLFLPTYCAIMCTTLYLMDKEDLTRIGFNEAQRATMTEAWSDLFEMALMKGDWGRHHRLETLQAFIIIGPYWSATGRSDTHYSMLGSAMKIAQCMGLHRLGPELAMDTETEQIQNQFSGKWKASLVQRETGRRVWWLLLELDLNASVEHDYLSFVETFAVTCAFPANVNDENIGEGSFRVMANARADKHTDMSYICSRLKFLQPLKRFISAVNMNNGHLTEEIMENTHEAYMSVVDALPPYYKTESPHIGHELSLETNAQDVARLAAESRAIKCNGYSALLRLHRLCLASALRSKKFAVCQEGAARGSRWLLEHDPTLYTLQGLPNRWWPFVHGVLTAAIVALLILIYTPRSQAKDLEILLRNGTHSLRRQKSAEIKSVAELLEGLLDTDMNKRAVDRQASGSRESTSPKRYVQDVEDGASRKFRRIIESALTREDKKYGTGLGQLDAPERFSNRTHCMPPPTYRPGLELEETPFSHQLGGFLEDPELDILEQLFLYPARHFTTDLPLTM</sequence>
<keyword evidence="4" id="KW-0812">Transmembrane</keyword>
<keyword evidence="4" id="KW-0472">Membrane</keyword>
<dbReference type="CDD" id="cd12148">
    <property type="entry name" value="fungal_TF_MHR"/>
    <property type="match status" value="1"/>
</dbReference>
<dbReference type="AlphaFoldDB" id="A0A8H3TMF0"/>
<evidence type="ECO:0000313" key="6">
    <source>
        <dbReference type="EMBL" id="GHJ83737.1"/>
    </source>
</evidence>
<gene>
    <name evidence="6" type="ORF">NliqN6_0139</name>
</gene>
<comment type="subcellular location">
    <subcellularLocation>
        <location evidence="1">Nucleus</location>
    </subcellularLocation>
</comment>
<keyword evidence="4" id="KW-1133">Transmembrane helix</keyword>
<dbReference type="GO" id="GO:0006351">
    <property type="term" value="P:DNA-templated transcription"/>
    <property type="evidence" value="ECO:0007669"/>
    <property type="project" value="InterPro"/>
</dbReference>
<dbReference type="PANTHER" id="PTHR31001:SF76">
    <property type="entry name" value="ZN(2)-C6 FUNGAL-TYPE DOMAIN-CONTAINING PROTEIN"/>
    <property type="match status" value="1"/>
</dbReference>
<dbReference type="PANTHER" id="PTHR31001">
    <property type="entry name" value="UNCHARACTERIZED TRANSCRIPTIONAL REGULATORY PROTEIN"/>
    <property type="match status" value="1"/>
</dbReference>
<dbReference type="GO" id="GO:0005634">
    <property type="term" value="C:nucleus"/>
    <property type="evidence" value="ECO:0007669"/>
    <property type="project" value="UniProtKB-SubCell"/>
</dbReference>
<dbReference type="InterPro" id="IPR050613">
    <property type="entry name" value="Sec_Metabolite_Reg"/>
</dbReference>
<evidence type="ECO:0000313" key="7">
    <source>
        <dbReference type="Proteomes" id="UP000620104"/>
    </source>
</evidence>
<keyword evidence="2" id="KW-0539">Nucleus</keyword>
<evidence type="ECO:0000259" key="5">
    <source>
        <dbReference type="SMART" id="SM00906"/>
    </source>
</evidence>
<name>A0A8H3TMF0_9TREE</name>
<reference evidence="6" key="1">
    <citation type="submission" date="2020-07" db="EMBL/GenBank/DDBJ databases">
        <title>Draft Genome Sequence of a Deep-Sea Yeast, Naganishia (Cryptococcus) liquefaciens strain N6.</title>
        <authorList>
            <person name="Han Y.W."/>
            <person name="Kajitani R."/>
            <person name="Morimoto H."/>
            <person name="Parhat M."/>
            <person name="Tsubouchi H."/>
            <person name="Bakenova O."/>
            <person name="Ogata M."/>
            <person name="Argunhan B."/>
            <person name="Aoki R."/>
            <person name="Kajiwara S."/>
            <person name="Itoh T."/>
            <person name="Iwasaki H."/>
        </authorList>
    </citation>
    <scope>NUCLEOTIDE SEQUENCE</scope>
    <source>
        <strain evidence="6">N6</strain>
    </source>
</reference>
<dbReference type="GO" id="GO:0008270">
    <property type="term" value="F:zinc ion binding"/>
    <property type="evidence" value="ECO:0007669"/>
    <property type="project" value="InterPro"/>
</dbReference>
<dbReference type="OrthoDB" id="3364175at2759"/>
<dbReference type="Proteomes" id="UP000620104">
    <property type="component" value="Unassembled WGS sequence"/>
</dbReference>